<dbReference type="RefSeq" id="WP_143489236.1">
    <property type="nucleotide sequence ID" value="NZ_VJOY01000011.1"/>
</dbReference>
<sequence length="78" mass="9033">MPVEHDLSQDFPEFHSQAQERIKSDPAFDRLVTDYCQLDGRILELEALDSPTADDELSHLRRERVLLKDRIAQLLQGT</sequence>
<keyword evidence="2" id="KW-1185">Reference proteome</keyword>
<dbReference type="InterPro" id="IPR007420">
    <property type="entry name" value="DUF465"/>
</dbReference>
<dbReference type="Gene3D" id="6.10.280.50">
    <property type="match status" value="1"/>
</dbReference>
<dbReference type="EMBL" id="VJOY01000011">
    <property type="protein sequence ID" value="TRX73776.1"/>
    <property type="molecule type" value="Genomic_DNA"/>
</dbReference>
<protein>
    <submittedName>
        <fullName evidence="1">DUF465 domain-containing protein</fullName>
    </submittedName>
</protein>
<comment type="caution">
    <text evidence="1">The sequence shown here is derived from an EMBL/GenBank/DDBJ whole genome shotgun (WGS) entry which is preliminary data.</text>
</comment>
<dbReference type="Pfam" id="PF04325">
    <property type="entry name" value="DUF465"/>
    <property type="match status" value="1"/>
</dbReference>
<accession>A0A553GWB5</accession>
<dbReference type="Proteomes" id="UP000315235">
    <property type="component" value="Unassembled WGS sequence"/>
</dbReference>
<evidence type="ECO:0000313" key="1">
    <source>
        <dbReference type="EMBL" id="TRX73776.1"/>
    </source>
</evidence>
<evidence type="ECO:0000313" key="2">
    <source>
        <dbReference type="Proteomes" id="UP000315235"/>
    </source>
</evidence>
<dbReference type="InterPro" id="IPR038444">
    <property type="entry name" value="DUF465_sf"/>
</dbReference>
<reference evidence="1 2" key="1">
    <citation type="submission" date="2019-07" db="EMBL/GenBank/DDBJ databases">
        <title>Pseudomonas mangiferae sp. nov., isolated from bark of mango tree in Thailand.</title>
        <authorList>
            <person name="Srisuk N."/>
            <person name="Anurat P."/>
        </authorList>
    </citation>
    <scope>NUCLEOTIDE SEQUENCE [LARGE SCALE GENOMIC DNA]</scope>
    <source>
        <strain evidence="1 2">DMKU_BBB3-04</strain>
    </source>
</reference>
<gene>
    <name evidence="1" type="ORF">FM069_15290</name>
</gene>
<dbReference type="AlphaFoldDB" id="A0A553GWB5"/>
<dbReference type="OrthoDB" id="6935202at2"/>
<name>A0A553GWB5_9PSED</name>
<proteinExistence type="predicted"/>
<organism evidence="1 2">
    <name type="scientific">Pseudomonas mangiferae</name>
    <dbReference type="NCBI Taxonomy" id="2593654"/>
    <lineage>
        <taxon>Bacteria</taxon>
        <taxon>Pseudomonadati</taxon>
        <taxon>Pseudomonadota</taxon>
        <taxon>Gammaproteobacteria</taxon>
        <taxon>Pseudomonadales</taxon>
        <taxon>Pseudomonadaceae</taxon>
        <taxon>Pseudomonas</taxon>
    </lineage>
</organism>